<evidence type="ECO:0000256" key="3">
    <source>
        <dbReference type="ARBA" id="ARBA00022679"/>
    </source>
</evidence>
<comment type="caution">
    <text evidence="6">The sequence shown here is derived from an EMBL/GenBank/DDBJ whole genome shotgun (WGS) entry which is preliminary data.</text>
</comment>
<evidence type="ECO:0000259" key="5">
    <source>
        <dbReference type="Pfam" id="PF00535"/>
    </source>
</evidence>
<feature type="transmembrane region" description="Helical" evidence="4">
    <location>
        <begin position="303"/>
        <end position="324"/>
    </location>
</feature>
<dbReference type="SUPFAM" id="SSF53448">
    <property type="entry name" value="Nucleotide-diphospho-sugar transferases"/>
    <property type="match status" value="1"/>
</dbReference>
<protein>
    <submittedName>
        <fullName evidence="6">Glycosyltransferase</fullName>
    </submittedName>
</protein>
<dbReference type="GO" id="GO:0016757">
    <property type="term" value="F:glycosyltransferase activity"/>
    <property type="evidence" value="ECO:0007669"/>
    <property type="project" value="UniProtKB-KW"/>
</dbReference>
<evidence type="ECO:0000256" key="4">
    <source>
        <dbReference type="SAM" id="Phobius"/>
    </source>
</evidence>
<proteinExistence type="inferred from homology"/>
<keyword evidence="3 6" id="KW-0808">Transferase</keyword>
<dbReference type="AlphaFoldDB" id="A0A7K1TFM0"/>
<reference evidence="6 7" key="1">
    <citation type="submission" date="2019-12" db="EMBL/GenBank/DDBJ databases">
        <title>Hymenobacter sp. HMF4947 Genome sequencing and assembly.</title>
        <authorList>
            <person name="Kang H."/>
            <person name="Cha I."/>
            <person name="Kim H."/>
            <person name="Joh K."/>
        </authorList>
    </citation>
    <scope>NUCLEOTIDE SEQUENCE [LARGE SCALE GENOMIC DNA]</scope>
    <source>
        <strain evidence="6 7">HMF4947</strain>
    </source>
</reference>
<keyword evidence="2" id="KW-0328">Glycosyltransferase</keyword>
<feature type="transmembrane region" description="Helical" evidence="4">
    <location>
        <begin position="6"/>
        <end position="28"/>
    </location>
</feature>
<keyword evidence="4" id="KW-0472">Membrane</keyword>
<sequence>MLGAVLGALTLLSGGLVVYSYAGFPLLLRRLSGGKALPGPVYGPADALPAVDILLAAHNEEVVIEQKIRATFATTYPLERLRLLVGSDASTDRTNALLARLAGEFPQLRVTTFAERQGKPGVMQHLSAQATAPVLVLTDANVFFEPTTLFELVKHFARPQVGLVGANVLAPPTPPRAGQGVTAQESAYLARENHFKYQESLIWGAAMGAHGGAFAVRRAAYTPAPVGFVVDDFFISMAALRAGYQVLLDPAARATEDVGDHAAEEFRRKARISVGNFQNVHEFRALLWPPWRGIAFAFWSHKVLRWLTPQLLLVALAANAALVARGAGGWFWQLALAGQVGLPLLGGLDWLLRRLGTPPVAGLRYVRHFYLMNLALLVGWWRYLRRQRSAVWRPTARNQRAGD</sequence>
<keyword evidence="4" id="KW-1133">Transmembrane helix</keyword>
<gene>
    <name evidence="6" type="ORF">GO988_12815</name>
</gene>
<evidence type="ECO:0000313" key="6">
    <source>
        <dbReference type="EMBL" id="MVN77209.1"/>
    </source>
</evidence>
<dbReference type="PANTHER" id="PTHR43630:SF1">
    <property type="entry name" value="POLY-BETA-1,6-N-ACETYL-D-GLUCOSAMINE SYNTHASE"/>
    <property type="match status" value="1"/>
</dbReference>
<dbReference type="InterPro" id="IPR029044">
    <property type="entry name" value="Nucleotide-diphossugar_trans"/>
</dbReference>
<evidence type="ECO:0000256" key="2">
    <source>
        <dbReference type="ARBA" id="ARBA00022676"/>
    </source>
</evidence>
<feature type="domain" description="Glycosyltransferase 2-like" evidence="5">
    <location>
        <begin position="53"/>
        <end position="219"/>
    </location>
</feature>
<dbReference type="EMBL" id="WQKZ01000003">
    <property type="protein sequence ID" value="MVN77209.1"/>
    <property type="molecule type" value="Genomic_DNA"/>
</dbReference>
<dbReference type="PANTHER" id="PTHR43630">
    <property type="entry name" value="POLY-BETA-1,6-N-ACETYL-D-GLUCOSAMINE SYNTHASE"/>
    <property type="match status" value="1"/>
</dbReference>
<keyword evidence="7" id="KW-1185">Reference proteome</keyword>
<keyword evidence="4" id="KW-0812">Transmembrane</keyword>
<evidence type="ECO:0000313" key="7">
    <source>
        <dbReference type="Proteomes" id="UP000441336"/>
    </source>
</evidence>
<dbReference type="Gene3D" id="3.90.550.10">
    <property type="entry name" value="Spore Coat Polysaccharide Biosynthesis Protein SpsA, Chain A"/>
    <property type="match status" value="1"/>
</dbReference>
<accession>A0A7K1TFM0</accession>
<feature type="transmembrane region" description="Helical" evidence="4">
    <location>
        <begin position="330"/>
        <end position="352"/>
    </location>
</feature>
<dbReference type="Pfam" id="PF00535">
    <property type="entry name" value="Glycos_transf_2"/>
    <property type="match status" value="1"/>
</dbReference>
<dbReference type="RefSeq" id="WP_157566031.1">
    <property type="nucleotide sequence ID" value="NZ_WQKZ01000003.1"/>
</dbReference>
<evidence type="ECO:0000256" key="1">
    <source>
        <dbReference type="ARBA" id="ARBA00006739"/>
    </source>
</evidence>
<dbReference type="InterPro" id="IPR001173">
    <property type="entry name" value="Glyco_trans_2-like"/>
</dbReference>
<comment type="similarity">
    <text evidence="1">Belongs to the glycosyltransferase 2 family.</text>
</comment>
<dbReference type="Proteomes" id="UP000441336">
    <property type="component" value="Unassembled WGS sequence"/>
</dbReference>
<feature type="transmembrane region" description="Helical" evidence="4">
    <location>
        <begin position="364"/>
        <end position="383"/>
    </location>
</feature>
<organism evidence="6 7">
    <name type="scientific">Hymenobacter ginkgonis</name>
    <dbReference type="NCBI Taxonomy" id="2682976"/>
    <lineage>
        <taxon>Bacteria</taxon>
        <taxon>Pseudomonadati</taxon>
        <taxon>Bacteroidota</taxon>
        <taxon>Cytophagia</taxon>
        <taxon>Cytophagales</taxon>
        <taxon>Hymenobacteraceae</taxon>
        <taxon>Hymenobacter</taxon>
    </lineage>
</organism>
<name>A0A7K1TFM0_9BACT</name>